<dbReference type="Pfam" id="PF13302">
    <property type="entry name" value="Acetyltransf_3"/>
    <property type="match status" value="1"/>
</dbReference>
<dbReference type="RefSeq" id="WP_068246053.1">
    <property type="nucleotide sequence ID" value="NZ_LPUY01000085.1"/>
</dbReference>
<dbReference type="InterPro" id="IPR000182">
    <property type="entry name" value="GNAT_dom"/>
</dbReference>
<evidence type="ECO:0000259" key="1">
    <source>
        <dbReference type="PROSITE" id="PS51186"/>
    </source>
</evidence>
<name>A0A132BUY3_9RHOB</name>
<keyword evidence="3" id="KW-1185">Reference proteome</keyword>
<organism evidence="2 3">
    <name type="scientific">Tritonibacter horizontis</name>
    <dbReference type="NCBI Taxonomy" id="1768241"/>
    <lineage>
        <taxon>Bacteria</taxon>
        <taxon>Pseudomonadati</taxon>
        <taxon>Pseudomonadota</taxon>
        <taxon>Alphaproteobacteria</taxon>
        <taxon>Rhodobacterales</taxon>
        <taxon>Paracoccaceae</taxon>
        <taxon>Tritonibacter</taxon>
    </lineage>
</organism>
<accession>A0A132BUY3</accession>
<dbReference type="InterPro" id="IPR051531">
    <property type="entry name" value="N-acetyltransferase"/>
</dbReference>
<protein>
    <recommendedName>
        <fullName evidence="1">N-acetyltransferase domain-containing protein</fullName>
    </recommendedName>
</protein>
<feature type="domain" description="N-acetyltransferase" evidence="1">
    <location>
        <begin position="12"/>
        <end position="166"/>
    </location>
</feature>
<dbReference type="PANTHER" id="PTHR43792:SF1">
    <property type="entry name" value="N-ACETYLTRANSFERASE DOMAIN-CONTAINING PROTEIN"/>
    <property type="match status" value="1"/>
</dbReference>
<dbReference type="PANTHER" id="PTHR43792">
    <property type="entry name" value="GNAT FAMILY, PUTATIVE (AFU_ORTHOLOGUE AFUA_3G00765)-RELATED-RELATED"/>
    <property type="match status" value="1"/>
</dbReference>
<dbReference type="InterPro" id="IPR016181">
    <property type="entry name" value="Acyl_CoA_acyltransferase"/>
</dbReference>
<reference evidence="2 3" key="1">
    <citation type="submission" date="2015-12" db="EMBL/GenBank/DDBJ databases">
        <title>Genome sequence of the marine Rhodobacteraceae strain O3.65, Candidatus Tritonibacter horizontis.</title>
        <authorList>
            <person name="Poehlein A."/>
            <person name="Giebel H.A."/>
            <person name="Voget S."/>
            <person name="Brinkhoff T."/>
        </authorList>
    </citation>
    <scope>NUCLEOTIDE SEQUENCE [LARGE SCALE GENOMIC DNA]</scope>
    <source>
        <strain evidence="2 3">O3.65</strain>
    </source>
</reference>
<dbReference type="SUPFAM" id="SSF55729">
    <property type="entry name" value="Acyl-CoA N-acyltransferases (Nat)"/>
    <property type="match status" value="1"/>
</dbReference>
<dbReference type="OrthoDB" id="6293260at2"/>
<dbReference type="EMBL" id="LPUY01000085">
    <property type="protein sequence ID" value="KUP91862.1"/>
    <property type="molecule type" value="Genomic_DNA"/>
</dbReference>
<dbReference type="Proteomes" id="UP000068382">
    <property type="component" value="Unassembled WGS sequence"/>
</dbReference>
<sequence>MTSAPTIETDRLILRPHKQSDLEALWRFYQSDRSKFMDAPDSRSQLWTGLLAEVGSWEIFDWGGLAIETKDGQLAGQVWISQPPHFPELELGWIVFAEFEGASYAFEAASAMRDYAFEILNVDTLVSYIDQNNRRSIALAERMGARLDPDAESYDPMDLVYRHAPDSAGPGLEAYA</sequence>
<dbReference type="AlphaFoldDB" id="A0A132BUY3"/>
<proteinExistence type="predicted"/>
<gene>
    <name evidence="2" type="ORF">TRIHO_32820</name>
</gene>
<evidence type="ECO:0000313" key="2">
    <source>
        <dbReference type="EMBL" id="KUP91862.1"/>
    </source>
</evidence>
<evidence type="ECO:0000313" key="3">
    <source>
        <dbReference type="Proteomes" id="UP000068382"/>
    </source>
</evidence>
<dbReference type="PROSITE" id="PS51186">
    <property type="entry name" value="GNAT"/>
    <property type="match status" value="1"/>
</dbReference>
<comment type="caution">
    <text evidence="2">The sequence shown here is derived from an EMBL/GenBank/DDBJ whole genome shotgun (WGS) entry which is preliminary data.</text>
</comment>
<dbReference type="PATRIC" id="fig|1768241.3.peg.3429"/>
<dbReference type="GO" id="GO:0016747">
    <property type="term" value="F:acyltransferase activity, transferring groups other than amino-acyl groups"/>
    <property type="evidence" value="ECO:0007669"/>
    <property type="project" value="InterPro"/>
</dbReference>
<dbReference type="Gene3D" id="3.40.630.30">
    <property type="match status" value="1"/>
</dbReference>